<evidence type="ECO:0000256" key="1">
    <source>
        <dbReference type="ARBA" id="ARBA00019902"/>
    </source>
</evidence>
<dbReference type="Gene3D" id="3.10.20.740">
    <property type="match status" value="1"/>
</dbReference>
<dbReference type="GO" id="GO:0042773">
    <property type="term" value="P:ATP synthesis coupled electron transport"/>
    <property type="evidence" value="ECO:0007669"/>
    <property type="project" value="InterPro"/>
</dbReference>
<dbReference type="AlphaFoldDB" id="A0A447KUJ4"/>
<dbReference type="SUPFAM" id="SSF54292">
    <property type="entry name" value="2Fe-2S ferredoxin-like"/>
    <property type="match status" value="1"/>
</dbReference>
<proteinExistence type="predicted"/>
<evidence type="ECO:0000256" key="3">
    <source>
        <dbReference type="ARBA" id="ARBA00031577"/>
    </source>
</evidence>
<dbReference type="InterPro" id="IPR000283">
    <property type="entry name" value="NADH_UbQ_OxRdtase_75kDa_su_CS"/>
</dbReference>
<evidence type="ECO:0000313" key="5">
    <source>
        <dbReference type="EMBL" id="VDZ60336.1"/>
    </source>
</evidence>
<dbReference type="GO" id="GO:0051536">
    <property type="term" value="F:iron-sulfur cluster binding"/>
    <property type="evidence" value="ECO:0007669"/>
    <property type="project" value="InterPro"/>
</dbReference>
<keyword evidence="5" id="KW-0560">Oxidoreductase</keyword>
<evidence type="ECO:0000256" key="2">
    <source>
        <dbReference type="ARBA" id="ARBA00026021"/>
    </source>
</evidence>
<dbReference type="CDD" id="cd00207">
    <property type="entry name" value="fer2"/>
    <property type="match status" value="1"/>
</dbReference>
<dbReference type="GO" id="GO:0016020">
    <property type="term" value="C:membrane"/>
    <property type="evidence" value="ECO:0007669"/>
    <property type="project" value="InterPro"/>
</dbReference>
<evidence type="ECO:0000313" key="6">
    <source>
        <dbReference type="Proteomes" id="UP000281391"/>
    </source>
</evidence>
<organism evidence="5 6">
    <name type="scientific">Serratia odorifera</name>
    <dbReference type="NCBI Taxonomy" id="618"/>
    <lineage>
        <taxon>Bacteria</taxon>
        <taxon>Pseudomonadati</taxon>
        <taxon>Pseudomonadota</taxon>
        <taxon>Gammaproteobacteria</taxon>
        <taxon>Enterobacterales</taxon>
        <taxon>Yersiniaceae</taxon>
        <taxon>Serratia</taxon>
    </lineage>
</organism>
<dbReference type="GO" id="GO:0008137">
    <property type="term" value="F:NADH dehydrogenase (ubiquinone) activity"/>
    <property type="evidence" value="ECO:0007669"/>
    <property type="project" value="InterPro"/>
</dbReference>
<evidence type="ECO:0000256" key="4">
    <source>
        <dbReference type="ARBA" id="ARBA00032783"/>
    </source>
</evidence>
<name>A0A447KUJ4_SEROD</name>
<sequence length="107" mass="11846">MTGVNEDSQHGSGVKDEGYFRQIGSMLTMATIHVDGKEYDVDGADNLLQACLSLGLDIPYFCWHPALGSVGACRQCAVKQYQNAEDTRGRFGDVMYDTGGRWNLHFH</sequence>
<dbReference type="KEGG" id="sof:NCTC11214_03376"/>
<reference evidence="5 6" key="1">
    <citation type="submission" date="2018-12" db="EMBL/GenBank/DDBJ databases">
        <authorList>
            <consortium name="Pathogen Informatics"/>
        </authorList>
    </citation>
    <scope>NUCLEOTIDE SEQUENCE [LARGE SCALE GENOMIC DNA]</scope>
    <source>
        <strain evidence="5 6">NCTC11214</strain>
    </source>
</reference>
<dbReference type="GO" id="GO:0016491">
    <property type="term" value="F:oxidoreductase activity"/>
    <property type="evidence" value="ECO:0007669"/>
    <property type="project" value="UniProtKB-KW"/>
</dbReference>
<gene>
    <name evidence="5" type="primary">nuoG_1</name>
    <name evidence="5" type="ORF">NCTC11214_03376</name>
</gene>
<accession>A0A447KUJ4</accession>
<dbReference type="InterPro" id="IPR036010">
    <property type="entry name" value="2Fe-2S_ferredoxin-like_sf"/>
</dbReference>
<dbReference type="InterPro" id="IPR001041">
    <property type="entry name" value="2Fe-2S_ferredoxin-type"/>
</dbReference>
<protein>
    <recommendedName>
        <fullName evidence="1">NADH-quinone oxidoreductase subunit G</fullName>
    </recommendedName>
    <alternativeName>
        <fullName evidence="3">NADH dehydrogenase I subunit G</fullName>
    </alternativeName>
    <alternativeName>
        <fullName evidence="4">NDH-1 subunit G</fullName>
    </alternativeName>
</protein>
<comment type="subunit">
    <text evidence="2">Composed of 13 different subunits. Subunits NuoCD, E, F, and G constitute the peripheral sector of the complex.</text>
</comment>
<dbReference type="PROSITE" id="PS00641">
    <property type="entry name" value="COMPLEX1_75K_1"/>
    <property type="match status" value="1"/>
</dbReference>
<dbReference type="EMBL" id="LR134117">
    <property type="protein sequence ID" value="VDZ60336.1"/>
    <property type="molecule type" value="Genomic_DNA"/>
</dbReference>
<dbReference type="Pfam" id="PF13510">
    <property type="entry name" value="Fer2_4"/>
    <property type="match status" value="1"/>
</dbReference>
<dbReference type="Proteomes" id="UP000281391">
    <property type="component" value="Chromosome"/>
</dbReference>